<comment type="caution">
    <text evidence="2">The sequence shown here is derived from an EMBL/GenBank/DDBJ whole genome shotgun (WGS) entry which is preliminary data.</text>
</comment>
<evidence type="ECO:0000313" key="2">
    <source>
        <dbReference type="EMBL" id="EFL44287.1"/>
    </source>
</evidence>
<feature type="region of interest" description="Disordered" evidence="1">
    <location>
        <begin position="1"/>
        <end position="20"/>
    </location>
</feature>
<keyword evidence="3" id="KW-1185">Reference proteome</keyword>
<gene>
    <name evidence="2" type="ORF">HMPREF9248_1059</name>
</gene>
<sequence>MQKPKLNAESRRNLARPRVRASACVHVHMRRSTRPRVRFQPNISPKIFER</sequence>
<dbReference type="EMBL" id="AEDQ01000017">
    <property type="protein sequence ID" value="EFL44287.1"/>
    <property type="molecule type" value="Genomic_DNA"/>
</dbReference>
<evidence type="ECO:0000256" key="1">
    <source>
        <dbReference type="SAM" id="MobiDB-lite"/>
    </source>
</evidence>
<evidence type="ECO:0000313" key="3">
    <source>
        <dbReference type="Proteomes" id="UP000004431"/>
    </source>
</evidence>
<proteinExistence type="predicted"/>
<organism evidence="2 3">
    <name type="scientific">Fannyhessea vaginae PB189-T1-4</name>
    <dbReference type="NCBI Taxonomy" id="866774"/>
    <lineage>
        <taxon>Bacteria</taxon>
        <taxon>Bacillati</taxon>
        <taxon>Actinomycetota</taxon>
        <taxon>Coriobacteriia</taxon>
        <taxon>Coriobacteriales</taxon>
        <taxon>Atopobiaceae</taxon>
        <taxon>Fannyhessea</taxon>
    </lineage>
</organism>
<reference evidence="2 3" key="1">
    <citation type="submission" date="2010-08" db="EMBL/GenBank/DDBJ databases">
        <authorList>
            <person name="Durkin A.S."/>
            <person name="Madupu R."/>
            <person name="Torralba M."/>
            <person name="Gillis M."/>
            <person name="Methe B."/>
            <person name="Sutton G."/>
            <person name="Nelson K.E."/>
        </authorList>
    </citation>
    <scope>NUCLEOTIDE SEQUENCE [LARGE SCALE GENOMIC DNA]</scope>
    <source>
        <strain evidence="2 3">PB189-T1-4</strain>
    </source>
</reference>
<accession>A0ABN0B0L4</accession>
<name>A0ABN0B0L4_9ACTN</name>
<dbReference type="Proteomes" id="UP000004431">
    <property type="component" value="Unassembled WGS sequence"/>
</dbReference>
<feature type="compositionally biased region" description="Basic and acidic residues" evidence="1">
    <location>
        <begin position="1"/>
        <end position="12"/>
    </location>
</feature>
<protein>
    <submittedName>
        <fullName evidence="2">Uncharacterized protein</fullName>
    </submittedName>
</protein>